<evidence type="ECO:0000259" key="2">
    <source>
        <dbReference type="PROSITE" id="PS51741"/>
    </source>
</evidence>
<name>A0A815C5X5_9BILA</name>
<feature type="domain" description="F-BAR" evidence="2">
    <location>
        <begin position="11"/>
        <end position="279"/>
    </location>
</feature>
<dbReference type="Pfam" id="PF00611">
    <property type="entry name" value="FCH"/>
    <property type="match status" value="1"/>
</dbReference>
<dbReference type="PANTHER" id="PTHR23065:SF11">
    <property type="entry name" value="SYNDAPIN, ISOFORM C"/>
    <property type="match status" value="1"/>
</dbReference>
<gene>
    <name evidence="4" type="ORF">GPM918_LOCUS27492</name>
    <name evidence="3" type="ORF">OVA965_LOCUS15348</name>
    <name evidence="6" type="ORF">SRO942_LOCUS27825</name>
    <name evidence="5" type="ORF">TMI583_LOCUS15357</name>
</gene>
<dbReference type="EMBL" id="CAJNOK010006882">
    <property type="protein sequence ID" value="CAF1017315.1"/>
    <property type="molecule type" value="Genomic_DNA"/>
</dbReference>
<evidence type="ECO:0000256" key="1">
    <source>
        <dbReference type="PROSITE-ProRule" id="PRU01077"/>
    </source>
</evidence>
<dbReference type="Proteomes" id="UP000663829">
    <property type="component" value="Unassembled WGS sequence"/>
</dbReference>
<dbReference type="SUPFAM" id="SSF103657">
    <property type="entry name" value="BAR/IMD domain-like"/>
    <property type="match status" value="1"/>
</dbReference>
<dbReference type="InterPro" id="IPR001060">
    <property type="entry name" value="FCH_dom"/>
</dbReference>
<dbReference type="EMBL" id="CAJOBC010027237">
    <property type="protein sequence ID" value="CAF4073935.1"/>
    <property type="molecule type" value="Genomic_DNA"/>
</dbReference>
<sequence length="307" mass="36766">MAQPEHLLSNPWFGKGFFEPGQYKVAIERFKGGYDSCKLFLKCVEQRVKIEHDYAADLKKWSHTWQKEIQRCQEYGTTKQTWLASIVAGEQYFYTHSEIAKNLHENCIEKMLQYEKENYDKSHIKHVKEFEREFEEAQKSWLKLLQKIDAAKKMYRESKYKLKTYEAVGEILQSESSVSDEQKRRAKDLVDIRKKESTSQESKYKQLIGEMQNQRPNYEKEMTDLLNQTHDLEYKRKSFFKMMFQEYHDALFSTRLDETLTKASSDFKELLNHHDATLDVKWWNKTYGSDTNTQWPTFDEELDETNT</sequence>
<keyword evidence="7" id="KW-1185">Reference proteome</keyword>
<dbReference type="GO" id="GO:0007010">
    <property type="term" value="P:cytoskeleton organization"/>
    <property type="evidence" value="ECO:0007669"/>
    <property type="project" value="TreeGrafter"/>
</dbReference>
<dbReference type="AlphaFoldDB" id="A0A815C5X5"/>
<dbReference type="EMBL" id="CAJOBA010006892">
    <property type="protein sequence ID" value="CAF3786470.1"/>
    <property type="molecule type" value="Genomic_DNA"/>
</dbReference>
<proteinExistence type="predicted"/>
<dbReference type="OrthoDB" id="10255128at2759"/>
<dbReference type="Proteomes" id="UP000677228">
    <property type="component" value="Unassembled WGS sequence"/>
</dbReference>
<dbReference type="Proteomes" id="UP000682733">
    <property type="component" value="Unassembled WGS sequence"/>
</dbReference>
<evidence type="ECO:0000313" key="6">
    <source>
        <dbReference type="EMBL" id="CAF4073935.1"/>
    </source>
</evidence>
<reference evidence="4" key="1">
    <citation type="submission" date="2021-02" db="EMBL/GenBank/DDBJ databases">
        <authorList>
            <person name="Nowell W R."/>
        </authorList>
    </citation>
    <scope>NUCLEOTIDE SEQUENCE</scope>
</reference>
<accession>A0A815C5X5</accession>
<dbReference type="Proteomes" id="UP000681722">
    <property type="component" value="Unassembled WGS sequence"/>
</dbReference>
<comment type="caution">
    <text evidence="4">The sequence shown here is derived from an EMBL/GenBank/DDBJ whole genome shotgun (WGS) entry which is preliminary data.</text>
</comment>
<dbReference type="GO" id="GO:0030100">
    <property type="term" value="P:regulation of endocytosis"/>
    <property type="evidence" value="ECO:0007669"/>
    <property type="project" value="TreeGrafter"/>
</dbReference>
<dbReference type="InterPro" id="IPR031160">
    <property type="entry name" value="F_BAR_dom"/>
</dbReference>
<dbReference type="PROSITE" id="PS51741">
    <property type="entry name" value="F_BAR"/>
    <property type="match status" value="1"/>
</dbReference>
<dbReference type="GO" id="GO:0005886">
    <property type="term" value="C:plasma membrane"/>
    <property type="evidence" value="ECO:0007669"/>
    <property type="project" value="TreeGrafter"/>
</dbReference>
<evidence type="ECO:0000313" key="7">
    <source>
        <dbReference type="Proteomes" id="UP000663829"/>
    </source>
</evidence>
<protein>
    <recommendedName>
        <fullName evidence="2">F-BAR domain-containing protein</fullName>
    </recommendedName>
</protein>
<evidence type="ECO:0000313" key="5">
    <source>
        <dbReference type="EMBL" id="CAF3786470.1"/>
    </source>
</evidence>
<dbReference type="GO" id="GO:0005768">
    <property type="term" value="C:endosome"/>
    <property type="evidence" value="ECO:0007669"/>
    <property type="project" value="TreeGrafter"/>
</dbReference>
<keyword evidence="1" id="KW-0175">Coiled coil</keyword>
<organism evidence="4 7">
    <name type="scientific">Didymodactylos carnosus</name>
    <dbReference type="NCBI Taxonomy" id="1234261"/>
    <lineage>
        <taxon>Eukaryota</taxon>
        <taxon>Metazoa</taxon>
        <taxon>Spiralia</taxon>
        <taxon>Gnathifera</taxon>
        <taxon>Rotifera</taxon>
        <taxon>Eurotatoria</taxon>
        <taxon>Bdelloidea</taxon>
        <taxon>Philodinida</taxon>
        <taxon>Philodinidae</taxon>
        <taxon>Didymodactylos</taxon>
    </lineage>
</organism>
<dbReference type="EMBL" id="CAJNOQ010011556">
    <property type="protein sequence ID" value="CAF1279620.1"/>
    <property type="molecule type" value="Genomic_DNA"/>
</dbReference>
<dbReference type="SMART" id="SM00055">
    <property type="entry name" value="FCH"/>
    <property type="match status" value="1"/>
</dbReference>
<dbReference type="InterPro" id="IPR027267">
    <property type="entry name" value="AH/BAR_dom_sf"/>
</dbReference>
<dbReference type="PANTHER" id="PTHR23065">
    <property type="entry name" value="PROLINE-SERINE-THREONINE PHOSPHATASE INTERACTING PROTEIN 1"/>
    <property type="match status" value="1"/>
</dbReference>
<dbReference type="Gene3D" id="1.20.1270.60">
    <property type="entry name" value="Arfaptin homology (AH) domain/BAR domain"/>
    <property type="match status" value="1"/>
</dbReference>
<evidence type="ECO:0000313" key="3">
    <source>
        <dbReference type="EMBL" id="CAF1017315.1"/>
    </source>
</evidence>
<evidence type="ECO:0000313" key="4">
    <source>
        <dbReference type="EMBL" id="CAF1279620.1"/>
    </source>
</evidence>
<dbReference type="GO" id="GO:0005543">
    <property type="term" value="F:phospholipid binding"/>
    <property type="evidence" value="ECO:0007669"/>
    <property type="project" value="TreeGrafter"/>
</dbReference>
<dbReference type="GO" id="GO:0097320">
    <property type="term" value="P:plasma membrane tubulation"/>
    <property type="evidence" value="ECO:0007669"/>
    <property type="project" value="TreeGrafter"/>
</dbReference>